<organism evidence="1 2">
    <name type="scientific">Caenorhabditis tropicalis</name>
    <dbReference type="NCBI Taxonomy" id="1561998"/>
    <lineage>
        <taxon>Eukaryota</taxon>
        <taxon>Metazoa</taxon>
        <taxon>Ecdysozoa</taxon>
        <taxon>Nematoda</taxon>
        <taxon>Chromadorea</taxon>
        <taxon>Rhabditida</taxon>
        <taxon>Rhabditina</taxon>
        <taxon>Rhabditomorpha</taxon>
        <taxon>Rhabditoidea</taxon>
        <taxon>Rhabditidae</taxon>
        <taxon>Peloderinae</taxon>
        <taxon>Caenorhabditis</taxon>
    </lineage>
</organism>
<keyword evidence="1" id="KW-1185">Reference proteome</keyword>
<accession>A0A1I7UGY6</accession>
<reference evidence="2" key="1">
    <citation type="submission" date="2016-11" db="UniProtKB">
        <authorList>
            <consortium name="WormBaseParasite"/>
        </authorList>
    </citation>
    <scope>IDENTIFICATION</scope>
</reference>
<name>A0A1I7UGY6_9PELO</name>
<proteinExistence type="predicted"/>
<dbReference type="AlphaFoldDB" id="A0A1I7UGY6"/>
<evidence type="ECO:0000313" key="2">
    <source>
        <dbReference type="WBParaSite" id="Csp11.Scaffold629.g9221.t1"/>
    </source>
</evidence>
<dbReference type="Proteomes" id="UP000095282">
    <property type="component" value="Unplaced"/>
</dbReference>
<sequence>MGGAWLQKGGAYCQNSEANCRKRGRCEKNAIGVLEMYKKIIFDGAGGEYDALREEIRKLEETLFGTIKVIPSLQLNISHNPPIQTALFNTQWLLIASSNLDTYLNRNKKHSREAGKYKVLKFEMDSKEVPGDVPIVNELRTYHLDGTSFTRHFTHKNTGTMQFTEGVSYKLCYNFIKDNALVSRELSVCGKNRKENLEQVSRSFENGYLLIRNEIQGVKCSRKFVRIEF</sequence>
<dbReference type="WBParaSite" id="Csp11.Scaffold629.g9221.t1">
    <property type="protein sequence ID" value="Csp11.Scaffold629.g9221.t1"/>
    <property type="gene ID" value="Csp11.Scaffold629.g9221"/>
</dbReference>
<evidence type="ECO:0000313" key="1">
    <source>
        <dbReference type="Proteomes" id="UP000095282"/>
    </source>
</evidence>
<protein>
    <submittedName>
        <fullName evidence="2">CUB domain-containing protein</fullName>
    </submittedName>
</protein>